<dbReference type="Proteomes" id="UP001177934">
    <property type="component" value="Chromosome"/>
</dbReference>
<accession>A0AA95HM20</accession>
<evidence type="ECO:0000313" key="2">
    <source>
        <dbReference type="Proteomes" id="UP001177934"/>
    </source>
</evidence>
<reference evidence="1" key="1">
    <citation type="journal article" date="2023" name="Nat. Commun.">
        <title>Identification of a novel Human Milk Oligosaccharides utilization cluster in the infant gut commensal Bacteroides dorei.</title>
        <authorList>
            <person name="Kijner S."/>
            <person name="Ennis D."/>
            <person name="Shmorak S."/>
            <person name="Florentin A."/>
            <person name="Yassour M."/>
        </authorList>
    </citation>
    <scope>NUCLEOTIDE SEQUENCE</scope>
    <source>
        <strain evidence="1">2</strain>
    </source>
</reference>
<protein>
    <submittedName>
        <fullName evidence="1">Uncharacterized protein</fullName>
    </submittedName>
</protein>
<name>A0AA95HM20_9BACT</name>
<gene>
    <name evidence="1" type="ORF">QNN11_15975</name>
</gene>
<organism evidence="1 2">
    <name type="scientific">Phocaeicola dorei</name>
    <dbReference type="NCBI Taxonomy" id="357276"/>
    <lineage>
        <taxon>Bacteria</taxon>
        <taxon>Pseudomonadati</taxon>
        <taxon>Bacteroidota</taxon>
        <taxon>Bacteroidia</taxon>
        <taxon>Bacteroidales</taxon>
        <taxon>Bacteroidaceae</taxon>
        <taxon>Phocaeicola</taxon>
    </lineage>
</organism>
<dbReference type="AlphaFoldDB" id="A0AA95HM20"/>
<dbReference type="EMBL" id="CP126056">
    <property type="protein sequence ID" value="WHX08911.1"/>
    <property type="molecule type" value="Genomic_DNA"/>
</dbReference>
<proteinExistence type="predicted"/>
<evidence type="ECO:0000313" key="1">
    <source>
        <dbReference type="EMBL" id="WHX08911.1"/>
    </source>
</evidence>
<sequence>MDAYQQGALPLNTLANAILAKNDQMRQIASENYEASERQTLARPHAQR</sequence>